<sequence>MTLGQVFIKQEKSESWREVDNGLNGDLKMLEILEFLQVKFCLVVNTNSDTPYIDPHLFTLHARSYHLPILFTQLKTYQKGELYNQFYYTSYHKKNPLSQQKLFQLSSSLELSVNQPWACNDLWNQVMPSVFSLIEILRKYSEYLVTTTASMIEFHHSDKNARNPKNSSTMYRIAACDNLHDNYVQLNDVLLDKPLYNCINIQPYLPFDVMKRYRYIKELQLMFSIGVYRLKIPEKEVFDEENETLKAYYFTRQMRKNYSYISKVSPAVLRMLYFDLTGDASVISNAISHDVEERLRLMLTLADPAIIFDLRTQTNNGFNGTKFDAFWDELEAYFNEQNLLAVDERCHRTVLQSTLVITNPRFQTSTSL</sequence>
<keyword evidence="2" id="KW-1185">Reference proteome</keyword>
<dbReference type="VEuPathDB" id="FungiDB:RhiirFUN_021042"/>
<dbReference type="AlphaFoldDB" id="A0A2I1HSH5"/>
<dbReference type="Proteomes" id="UP000234323">
    <property type="component" value="Unassembled WGS sequence"/>
</dbReference>
<dbReference type="VEuPathDB" id="FungiDB:RhiirFUN_022120"/>
<gene>
    <name evidence="1" type="ORF">RhiirA4_487313</name>
</gene>
<accession>A0A2I1HSH5</accession>
<dbReference type="VEuPathDB" id="FungiDB:RhiirA1_506188"/>
<reference evidence="1 2" key="1">
    <citation type="submission" date="2015-10" db="EMBL/GenBank/DDBJ databases">
        <title>Genome analyses suggest a sexual origin of heterokaryosis in a supposedly ancient asexual fungus.</title>
        <authorList>
            <person name="Ropars J."/>
            <person name="Sedzielewska K."/>
            <person name="Noel J."/>
            <person name="Charron P."/>
            <person name="Farinelli L."/>
            <person name="Marton T."/>
            <person name="Kruger M."/>
            <person name="Pelin A."/>
            <person name="Brachmann A."/>
            <person name="Corradi N."/>
        </authorList>
    </citation>
    <scope>NUCLEOTIDE SEQUENCE [LARGE SCALE GENOMIC DNA]</scope>
    <source>
        <strain evidence="1 2">A4</strain>
    </source>
</reference>
<evidence type="ECO:0000313" key="2">
    <source>
        <dbReference type="Proteomes" id="UP000234323"/>
    </source>
</evidence>
<dbReference type="VEuPathDB" id="FungiDB:FUN_020977"/>
<organism evidence="1 2">
    <name type="scientific">Rhizophagus irregularis</name>
    <dbReference type="NCBI Taxonomy" id="588596"/>
    <lineage>
        <taxon>Eukaryota</taxon>
        <taxon>Fungi</taxon>
        <taxon>Fungi incertae sedis</taxon>
        <taxon>Mucoromycota</taxon>
        <taxon>Glomeromycotina</taxon>
        <taxon>Glomeromycetes</taxon>
        <taxon>Glomerales</taxon>
        <taxon>Glomeraceae</taxon>
        <taxon>Rhizophagus</taxon>
    </lineage>
</organism>
<protein>
    <submittedName>
        <fullName evidence="1">Uncharacterized protein</fullName>
    </submittedName>
</protein>
<comment type="caution">
    <text evidence="1">The sequence shown here is derived from an EMBL/GenBank/DDBJ whole genome shotgun (WGS) entry which is preliminary data.</text>
</comment>
<evidence type="ECO:0000313" key="1">
    <source>
        <dbReference type="EMBL" id="PKY61812.1"/>
    </source>
</evidence>
<proteinExistence type="predicted"/>
<name>A0A2I1HSH5_9GLOM</name>
<dbReference type="EMBL" id="LLXI01005909">
    <property type="protein sequence ID" value="PKY61812.1"/>
    <property type="molecule type" value="Genomic_DNA"/>
</dbReference>